<reference evidence="2" key="1">
    <citation type="journal article" date="2019" name="Int. J. Syst. Evol. Microbiol.">
        <title>The Global Catalogue of Microorganisms (GCM) 10K type strain sequencing project: providing services to taxonomists for standard genome sequencing and annotation.</title>
        <authorList>
            <consortium name="The Broad Institute Genomics Platform"/>
            <consortium name="The Broad Institute Genome Sequencing Center for Infectious Disease"/>
            <person name="Wu L."/>
            <person name="Ma J."/>
        </authorList>
    </citation>
    <scope>NUCLEOTIDE SEQUENCE [LARGE SCALE GENOMIC DNA]</scope>
    <source>
        <strain evidence="2">CCUG 60022</strain>
    </source>
</reference>
<proteinExistence type="predicted"/>
<comment type="caution">
    <text evidence="1">The sequence shown here is derived from an EMBL/GenBank/DDBJ whole genome shotgun (WGS) entry which is preliminary data.</text>
</comment>
<accession>A0ABW2Z8F6</accession>
<gene>
    <name evidence="1" type="ORF">ACFQZW_09125</name>
</gene>
<keyword evidence="2" id="KW-1185">Reference proteome</keyword>
<name>A0ABW2Z8F6_9FLAO</name>
<evidence type="ECO:0008006" key="3">
    <source>
        <dbReference type="Google" id="ProtNLM"/>
    </source>
</evidence>
<evidence type="ECO:0000313" key="2">
    <source>
        <dbReference type="Proteomes" id="UP001597032"/>
    </source>
</evidence>
<dbReference type="PROSITE" id="PS51257">
    <property type="entry name" value="PROKAR_LIPOPROTEIN"/>
    <property type="match status" value="1"/>
</dbReference>
<evidence type="ECO:0000313" key="1">
    <source>
        <dbReference type="EMBL" id="MFD0762243.1"/>
    </source>
</evidence>
<sequence>MRYLIFFIIILLLFSSCKKQSELSSIFKCNSTDFDNLTVYKDFNKNFKLKIPKNWKTELYYNERQSEIFSADTTKQLSETFILDVTYNYGELNFEDSFFKKTDSLIAIKNLETVKKNTLEFKKKPAFWYVVKGTKKGFKYHQFNLLVKINPNSYLSATSEIYGANAIEERICSSIKLIEKIELLQ</sequence>
<dbReference type="RefSeq" id="WP_298287679.1">
    <property type="nucleotide sequence ID" value="NZ_JBHTIC010000008.1"/>
</dbReference>
<organism evidence="1 2">
    <name type="scientific">Lutibacter aestuarii</name>
    <dbReference type="NCBI Taxonomy" id="861111"/>
    <lineage>
        <taxon>Bacteria</taxon>
        <taxon>Pseudomonadati</taxon>
        <taxon>Bacteroidota</taxon>
        <taxon>Flavobacteriia</taxon>
        <taxon>Flavobacteriales</taxon>
        <taxon>Flavobacteriaceae</taxon>
        <taxon>Lutibacter</taxon>
    </lineage>
</organism>
<dbReference type="Proteomes" id="UP001597032">
    <property type="component" value="Unassembled WGS sequence"/>
</dbReference>
<dbReference type="EMBL" id="JBHTIC010000008">
    <property type="protein sequence ID" value="MFD0762243.1"/>
    <property type="molecule type" value="Genomic_DNA"/>
</dbReference>
<protein>
    <recommendedName>
        <fullName evidence="3">Gliding motility lipoprotein GldD</fullName>
    </recommendedName>
</protein>